<feature type="domain" description="Cyclic nucleotide-binding" evidence="5">
    <location>
        <begin position="160"/>
        <end position="235"/>
    </location>
</feature>
<dbReference type="SUPFAM" id="SSF81324">
    <property type="entry name" value="Voltage-gated potassium channels"/>
    <property type="match status" value="1"/>
</dbReference>
<accession>A0AAW1YL13</accession>
<dbReference type="GO" id="GO:0016020">
    <property type="term" value="C:membrane"/>
    <property type="evidence" value="ECO:0007669"/>
    <property type="project" value="UniProtKB-SubCell"/>
</dbReference>
<keyword evidence="7" id="KW-1185">Reference proteome</keyword>
<evidence type="ECO:0000313" key="6">
    <source>
        <dbReference type="EMBL" id="KAK9949322.1"/>
    </source>
</evidence>
<comment type="caution">
    <text evidence="6">The sequence shown here is derived from an EMBL/GenBank/DDBJ whole genome shotgun (WGS) entry which is preliminary data.</text>
</comment>
<keyword evidence="2" id="KW-0407">Ion channel</keyword>
<evidence type="ECO:0000259" key="5">
    <source>
        <dbReference type="PROSITE" id="PS50042"/>
    </source>
</evidence>
<feature type="compositionally biased region" description="Polar residues" evidence="3">
    <location>
        <begin position="381"/>
        <end position="390"/>
    </location>
</feature>
<reference evidence="6 7" key="1">
    <citation type="journal article" date="2023" name="G3 (Bethesda)">
        <title>A chromosome-length genome assembly and annotation of blackberry (Rubus argutus, cv. 'Hillquist').</title>
        <authorList>
            <person name="Bruna T."/>
            <person name="Aryal R."/>
            <person name="Dudchenko O."/>
            <person name="Sargent D.J."/>
            <person name="Mead D."/>
            <person name="Buti M."/>
            <person name="Cavallini A."/>
            <person name="Hytonen T."/>
            <person name="Andres J."/>
            <person name="Pham M."/>
            <person name="Weisz D."/>
            <person name="Mascagni F."/>
            <person name="Usai G."/>
            <person name="Natali L."/>
            <person name="Bassil N."/>
            <person name="Fernandez G.E."/>
            <person name="Lomsadze A."/>
            <person name="Armour M."/>
            <person name="Olukolu B."/>
            <person name="Poorten T."/>
            <person name="Britton C."/>
            <person name="Davik J."/>
            <person name="Ashrafi H."/>
            <person name="Aiden E.L."/>
            <person name="Borodovsky M."/>
            <person name="Worthington M."/>
        </authorList>
    </citation>
    <scope>NUCLEOTIDE SEQUENCE [LARGE SCALE GENOMIC DNA]</scope>
    <source>
        <strain evidence="6">PI 553951</strain>
    </source>
</reference>
<name>A0AAW1YL13_RUBAR</name>
<evidence type="ECO:0000256" key="4">
    <source>
        <dbReference type="SAM" id="Phobius"/>
    </source>
</evidence>
<feature type="compositionally biased region" description="Low complexity" evidence="3">
    <location>
        <begin position="320"/>
        <end position="331"/>
    </location>
</feature>
<keyword evidence="1" id="KW-0813">Transport</keyword>
<organism evidence="6 7">
    <name type="scientific">Rubus argutus</name>
    <name type="common">Southern blackberry</name>
    <dbReference type="NCBI Taxonomy" id="59490"/>
    <lineage>
        <taxon>Eukaryota</taxon>
        <taxon>Viridiplantae</taxon>
        <taxon>Streptophyta</taxon>
        <taxon>Embryophyta</taxon>
        <taxon>Tracheophyta</taxon>
        <taxon>Spermatophyta</taxon>
        <taxon>Magnoliopsida</taxon>
        <taxon>eudicotyledons</taxon>
        <taxon>Gunneridae</taxon>
        <taxon>Pentapetalae</taxon>
        <taxon>rosids</taxon>
        <taxon>fabids</taxon>
        <taxon>Rosales</taxon>
        <taxon>Rosaceae</taxon>
        <taxon>Rosoideae</taxon>
        <taxon>Rosoideae incertae sedis</taxon>
        <taxon>Rubus</taxon>
    </lineage>
</organism>
<keyword evidence="4" id="KW-0812">Transmembrane</keyword>
<dbReference type="AlphaFoldDB" id="A0AAW1YL13"/>
<feature type="transmembrane region" description="Helical" evidence="4">
    <location>
        <begin position="89"/>
        <end position="111"/>
    </location>
</feature>
<feature type="region of interest" description="Disordered" evidence="3">
    <location>
        <begin position="358"/>
        <end position="390"/>
    </location>
</feature>
<sequence length="390" mass="44249">MWAKGLFYFFLYLLASHVLGAFWYYFSIQQETTYVPTNETTPFDFGIFLDSLKNGNTGSIHFAKKFFYSFWWGLRNLSNFGTNMETSTYVWENCFAILISVIGLVLFLYLIGKVQTFISMKTEKSEERMKKLSLKEIEPPKTRKSLKKILCMETLKKVPMLENIDEKVLTAICEVLKPVIYQDNSFAFRMGEPLDRMLFITDGLIWTYHTTSSSGSARNGSEYIAKGDFYGDELLSWAYKLISNNDHSFKNVPMSNTNVKCHAQVEGFVLMAKDLKDIIAKHKFYWDLNNASQRRETASSKLQRAIRHYLVQNKSKNDTASPSSAASISESQPRNLHSLPLLTATNAAHLCHAHYHTSGCPNQQHPPSPANSGAPAPELSPQLSQATLPP</sequence>
<gene>
    <name evidence="6" type="ORF">M0R45_004851</name>
</gene>
<dbReference type="SUPFAM" id="SSF51206">
    <property type="entry name" value="cAMP-binding domain-like"/>
    <property type="match status" value="1"/>
</dbReference>
<protein>
    <recommendedName>
        <fullName evidence="5">Cyclic nucleotide-binding domain-containing protein</fullName>
    </recommendedName>
</protein>
<feature type="transmembrane region" description="Helical" evidence="4">
    <location>
        <begin position="7"/>
        <end position="26"/>
    </location>
</feature>
<evidence type="ECO:0000256" key="3">
    <source>
        <dbReference type="SAM" id="MobiDB-lite"/>
    </source>
</evidence>
<keyword evidence="4" id="KW-1133">Transmembrane helix</keyword>
<dbReference type="GO" id="GO:0034220">
    <property type="term" value="P:monoatomic ion transmembrane transport"/>
    <property type="evidence" value="ECO:0007669"/>
    <property type="project" value="UniProtKB-KW"/>
</dbReference>
<feature type="region of interest" description="Disordered" evidence="3">
    <location>
        <begin position="311"/>
        <end position="333"/>
    </location>
</feature>
<dbReference type="InterPro" id="IPR014710">
    <property type="entry name" value="RmlC-like_jellyroll"/>
</dbReference>
<keyword evidence="1" id="KW-0406">Ion transport</keyword>
<dbReference type="Proteomes" id="UP001457282">
    <property type="component" value="Unassembled WGS sequence"/>
</dbReference>
<dbReference type="PANTHER" id="PTHR45651">
    <property type="entry name" value="CYCLIC NUCLEOTIDE-GATED ION CHANNEL 15-RELATED-RELATED"/>
    <property type="match status" value="1"/>
</dbReference>
<dbReference type="EMBL" id="JBEDUW010000001">
    <property type="protein sequence ID" value="KAK9949322.1"/>
    <property type="molecule type" value="Genomic_DNA"/>
</dbReference>
<dbReference type="PANTHER" id="PTHR45651:SF68">
    <property type="entry name" value="ION TRANSPORT DOMAIN-CONTAINING PROTEIN"/>
    <property type="match status" value="1"/>
</dbReference>
<dbReference type="Gene3D" id="2.60.120.10">
    <property type="entry name" value="Jelly Rolls"/>
    <property type="match status" value="1"/>
</dbReference>
<dbReference type="InterPro" id="IPR000595">
    <property type="entry name" value="cNMP-bd_dom"/>
</dbReference>
<evidence type="ECO:0000256" key="2">
    <source>
        <dbReference type="ARBA" id="ARBA00023303"/>
    </source>
</evidence>
<keyword evidence="4" id="KW-0472">Membrane</keyword>
<proteinExistence type="predicted"/>
<keyword evidence="1" id="KW-1071">Ligand-gated ion channel</keyword>
<evidence type="ECO:0000256" key="1">
    <source>
        <dbReference type="ARBA" id="ARBA00023286"/>
    </source>
</evidence>
<dbReference type="InterPro" id="IPR018490">
    <property type="entry name" value="cNMP-bd_dom_sf"/>
</dbReference>
<evidence type="ECO:0000313" key="7">
    <source>
        <dbReference type="Proteomes" id="UP001457282"/>
    </source>
</evidence>
<dbReference type="PROSITE" id="PS50042">
    <property type="entry name" value="CNMP_BINDING_3"/>
    <property type="match status" value="1"/>
</dbReference>
<dbReference type="CDD" id="cd00038">
    <property type="entry name" value="CAP_ED"/>
    <property type="match status" value="1"/>
</dbReference>